<evidence type="ECO:0000313" key="12">
    <source>
        <dbReference type="Proteomes" id="UP000030752"/>
    </source>
</evidence>
<evidence type="ECO:0000313" key="11">
    <source>
        <dbReference type="EMBL" id="ETN46151.1"/>
    </source>
</evidence>
<keyword evidence="5 9" id="KW-0010">Activator</keyword>
<dbReference type="GO" id="GO:0016592">
    <property type="term" value="C:mediator complex"/>
    <property type="evidence" value="ECO:0007669"/>
    <property type="project" value="InterPro"/>
</dbReference>
<evidence type="ECO:0000256" key="6">
    <source>
        <dbReference type="ARBA" id="ARBA00023163"/>
    </source>
</evidence>
<dbReference type="SUPFAM" id="SSF69322">
    <property type="entry name" value="Tricorn protease domain 2"/>
    <property type="match status" value="1"/>
</dbReference>
<dbReference type="eggNOG" id="ENOG502QQU3">
    <property type="taxonomic scope" value="Eukaryota"/>
</dbReference>
<name>W2SBP0_CYPE1</name>
<evidence type="ECO:0000256" key="8">
    <source>
        <dbReference type="ARBA" id="ARBA00032015"/>
    </source>
</evidence>
<keyword evidence="4 9" id="KW-0805">Transcription regulation</keyword>
<feature type="domain" description="Mediator complex subunit Med16 N-terminal" evidence="10">
    <location>
        <begin position="164"/>
        <end position="466"/>
    </location>
</feature>
<dbReference type="STRING" id="1220924.W2SBP0"/>
<reference evidence="11 12" key="1">
    <citation type="submission" date="2013-03" db="EMBL/GenBank/DDBJ databases">
        <title>The Genome Sequence of Phialophora europaea CBS 101466.</title>
        <authorList>
            <consortium name="The Broad Institute Genomics Platform"/>
            <person name="Cuomo C."/>
            <person name="de Hoog S."/>
            <person name="Gorbushina A."/>
            <person name="Walker B."/>
            <person name="Young S.K."/>
            <person name="Zeng Q."/>
            <person name="Gargeya S."/>
            <person name="Fitzgerald M."/>
            <person name="Haas B."/>
            <person name="Abouelleil A."/>
            <person name="Allen A.W."/>
            <person name="Alvarado L."/>
            <person name="Arachchi H.M."/>
            <person name="Berlin A.M."/>
            <person name="Chapman S.B."/>
            <person name="Gainer-Dewar J."/>
            <person name="Goldberg J."/>
            <person name="Griggs A."/>
            <person name="Gujja S."/>
            <person name="Hansen M."/>
            <person name="Howarth C."/>
            <person name="Imamovic A."/>
            <person name="Ireland A."/>
            <person name="Larimer J."/>
            <person name="McCowan C."/>
            <person name="Murphy C."/>
            <person name="Pearson M."/>
            <person name="Poon T.W."/>
            <person name="Priest M."/>
            <person name="Roberts A."/>
            <person name="Saif S."/>
            <person name="Shea T."/>
            <person name="Sisk P."/>
            <person name="Sykes S."/>
            <person name="Wortman J."/>
            <person name="Nusbaum C."/>
            <person name="Birren B."/>
        </authorList>
    </citation>
    <scope>NUCLEOTIDE SEQUENCE [LARGE SCALE GENOMIC DNA]</scope>
    <source>
        <strain evidence="11 12">CBS 101466</strain>
    </source>
</reference>
<evidence type="ECO:0000256" key="1">
    <source>
        <dbReference type="ARBA" id="ARBA00004123"/>
    </source>
</evidence>
<dbReference type="EMBL" id="KB822711">
    <property type="protein sequence ID" value="ETN46151.1"/>
    <property type="molecule type" value="Genomic_DNA"/>
</dbReference>
<dbReference type="OrthoDB" id="4139168at2759"/>
<evidence type="ECO:0000256" key="2">
    <source>
        <dbReference type="ARBA" id="ARBA00006543"/>
    </source>
</evidence>
<keyword evidence="6 9" id="KW-0804">Transcription</keyword>
<dbReference type="Proteomes" id="UP000030752">
    <property type="component" value="Unassembled WGS sequence"/>
</dbReference>
<dbReference type="InterPro" id="IPR021665">
    <property type="entry name" value="Mediator_Med16_N"/>
</dbReference>
<accession>W2SBP0</accession>
<evidence type="ECO:0000256" key="5">
    <source>
        <dbReference type="ARBA" id="ARBA00023159"/>
    </source>
</evidence>
<dbReference type="InterPro" id="IPR015943">
    <property type="entry name" value="WD40/YVTN_repeat-like_dom_sf"/>
</dbReference>
<gene>
    <name evidence="9" type="primary">MED16</name>
    <name evidence="11" type="ORF">HMPREF1541_00335</name>
</gene>
<dbReference type="HOGENOM" id="CLU_313303_0_0_1"/>
<evidence type="ECO:0000256" key="4">
    <source>
        <dbReference type="ARBA" id="ARBA00023015"/>
    </source>
</evidence>
<sequence length="927" mass="101846">MENEFNADPFFNDGPLQQINEGSLQQIDQIDPAGVGIDALNNVPLPVNPLIVQRILNLHQGGSSTRLCWSRQGHIANISEDGSSIDLHCLVFDRTRRTWVVGAKRTEHVGLGELASLAWSPMATDIAVVDTRGRLSILRPTGTAANRLSEVRSGTIDDIQDLGQAIGMGWLSQDRAERPKQVVQFTSKQEGGDKWVHNLVKAMPMQPLYQRAIVVINRQGTMALVYEKPDSTFAKTTSQLAPKTDTIFTHAAFSPTTEGKLMVALHAHDGTLSAYHVSIDFSPMRQDPDALPLLNSQLAASRFPRIGNTSIDGQMYDSDSQCLTHLGIIPTSEIEKTAPQPPTVYGIYANINKNMGATDGGFISSGTIRRWTLSSVHQTLLPKFNHLPDKATNSAPVFTTSVQLLPEKEEQGITNAGVLDNGQGLFITTLDGRTDFLATEDLSSLSFAASENTTSSLAQSGFNFPLLSNQTSISLSPNVCCSAVLSPASTVSLVPADFHPPTAESSQSLDPTSSSADAAAAVIVLSFARSCWTNSNIDDLLSMVLHTFSASMATPLIVSLYHTLFREGEFMHEKDSRSELEKVVQKPVLTKVFSFHYGVAFLSIKDVPPSSPIPLSAQWVWVAANLRFVAQLLYISIREVQNPSAEPSSELVEMVCGNIKWTLDLVRYIAASIFEVSDRETNPEFFDKPQGGHVVDGSQGLVALLLNCHWSRQFFIAIVRAMRVLCKLPEPRSAQQTEIIRTIMQWSQGKGLSLIAVEALLDPRWSGWADNELEGDLAKISSRQIRMMATGVVEGGFQGTVRRVLGKLFNVKGGMRDKGAVDRLKLWSHKVDLGWVLLDDEWEGARPEGRKKRVFDVHKKKVITKGKREIISGESGEEMIKRCVRCGRHNEDVNGMGKEFPRHVAGLMMRCVCDGPWIVEPWAKAIT</sequence>
<dbReference type="PANTHER" id="PTHR13224:SF6">
    <property type="entry name" value="MEDIATOR OF RNA POLYMERASE II TRANSCRIPTION SUBUNIT 16"/>
    <property type="match status" value="1"/>
</dbReference>
<comment type="similarity">
    <text evidence="2 9">Belongs to the Mediator complex subunit 16 family.</text>
</comment>
<comment type="function">
    <text evidence="9">Component of the Mediator complex, a coactivator involved in the regulated transcription of nearly all RNA polymerase II-dependent genes. Mediator functions as a bridge to convey information from gene-specific regulatory proteins to the basal RNA polymerase II transcription machinery. Mediator is recruited to promoters by direct interactions with regulatory proteins and serves as a scaffold for the assembly of a functional preinitiation complex with RNA polymerase II and the general transcription factors.</text>
</comment>
<proteinExistence type="inferred from homology"/>
<protein>
    <recommendedName>
        <fullName evidence="3 9">Mediator of RNA polymerase II transcription subunit 16</fullName>
    </recommendedName>
    <alternativeName>
        <fullName evidence="8 9">Mediator complex subunit 16</fullName>
    </alternativeName>
</protein>
<dbReference type="PANTHER" id="PTHR13224">
    <property type="entry name" value="THYROID HORMONE RECEPTOR-ASSOCIATED PROTEIN-RELATED"/>
    <property type="match status" value="1"/>
</dbReference>
<dbReference type="VEuPathDB" id="FungiDB:HMPREF1541_00335"/>
<dbReference type="GeneID" id="19967674"/>
<dbReference type="Gene3D" id="2.130.10.10">
    <property type="entry name" value="YVTN repeat-like/Quinoprotein amine dehydrogenase"/>
    <property type="match status" value="1"/>
</dbReference>
<keyword evidence="12" id="KW-1185">Reference proteome</keyword>
<dbReference type="RefSeq" id="XP_008710863.1">
    <property type="nucleotide sequence ID" value="XM_008712641.1"/>
</dbReference>
<dbReference type="Pfam" id="PF11635">
    <property type="entry name" value="Med16_N"/>
    <property type="match status" value="1"/>
</dbReference>
<evidence type="ECO:0000256" key="3">
    <source>
        <dbReference type="ARBA" id="ARBA00019614"/>
    </source>
</evidence>
<dbReference type="AlphaFoldDB" id="W2SBP0"/>
<dbReference type="GO" id="GO:0045893">
    <property type="term" value="P:positive regulation of DNA-templated transcription"/>
    <property type="evidence" value="ECO:0007669"/>
    <property type="project" value="TreeGrafter"/>
</dbReference>
<dbReference type="InterPro" id="IPR048338">
    <property type="entry name" value="Mediator_Med16"/>
</dbReference>
<evidence type="ECO:0000256" key="9">
    <source>
        <dbReference type="RuleBase" id="RU364149"/>
    </source>
</evidence>
<evidence type="ECO:0000256" key="7">
    <source>
        <dbReference type="ARBA" id="ARBA00023242"/>
    </source>
</evidence>
<comment type="subcellular location">
    <subcellularLocation>
        <location evidence="1 9">Nucleus</location>
    </subcellularLocation>
</comment>
<dbReference type="InParanoid" id="W2SBP0"/>
<comment type="subunit">
    <text evidence="9">Component of the Mediator complex.</text>
</comment>
<keyword evidence="7 9" id="KW-0539">Nucleus</keyword>
<organism evidence="11 12">
    <name type="scientific">Cyphellophora europaea (strain CBS 101466)</name>
    <name type="common">Phialophora europaea</name>
    <dbReference type="NCBI Taxonomy" id="1220924"/>
    <lineage>
        <taxon>Eukaryota</taxon>
        <taxon>Fungi</taxon>
        <taxon>Dikarya</taxon>
        <taxon>Ascomycota</taxon>
        <taxon>Pezizomycotina</taxon>
        <taxon>Eurotiomycetes</taxon>
        <taxon>Chaetothyriomycetidae</taxon>
        <taxon>Chaetothyriales</taxon>
        <taxon>Cyphellophoraceae</taxon>
        <taxon>Cyphellophora</taxon>
    </lineage>
</organism>
<evidence type="ECO:0000259" key="10">
    <source>
        <dbReference type="Pfam" id="PF11635"/>
    </source>
</evidence>